<reference evidence="7 8" key="1">
    <citation type="submission" date="2024-01" db="EMBL/GenBank/DDBJ databases">
        <title>The genome of the rayed Mediterranean limpet Patella caerulea (Linnaeus, 1758).</title>
        <authorList>
            <person name="Anh-Thu Weber A."/>
            <person name="Halstead-Nussloch G."/>
        </authorList>
    </citation>
    <scope>NUCLEOTIDE SEQUENCE [LARGE SCALE GENOMIC DNA]</scope>
    <source>
        <strain evidence="7">AATW-2023a</strain>
        <tissue evidence="7">Whole specimen</tissue>
    </source>
</reference>
<dbReference type="Pfam" id="PF00078">
    <property type="entry name" value="RVT_1"/>
    <property type="match status" value="1"/>
</dbReference>
<dbReference type="SUPFAM" id="SSF56672">
    <property type="entry name" value="DNA/RNA polymerases"/>
    <property type="match status" value="1"/>
</dbReference>
<dbReference type="GO" id="GO:0016779">
    <property type="term" value="F:nucleotidyltransferase activity"/>
    <property type="evidence" value="ECO:0007669"/>
    <property type="project" value="UniProtKB-KW"/>
</dbReference>
<dbReference type="Gene3D" id="1.10.340.70">
    <property type="match status" value="1"/>
</dbReference>
<dbReference type="Gene3D" id="3.10.10.10">
    <property type="entry name" value="HIV Type 1 Reverse Transcriptase, subunit A, domain 1"/>
    <property type="match status" value="1"/>
</dbReference>
<dbReference type="GO" id="GO:0004519">
    <property type="term" value="F:endonuclease activity"/>
    <property type="evidence" value="ECO:0007669"/>
    <property type="project" value="UniProtKB-KW"/>
</dbReference>
<dbReference type="Gene3D" id="2.40.70.10">
    <property type="entry name" value="Acid Proteases"/>
    <property type="match status" value="1"/>
</dbReference>
<accession>A0AAN8JFD9</accession>
<proteinExistence type="predicted"/>
<dbReference type="Proteomes" id="UP001347796">
    <property type="component" value="Unassembled WGS sequence"/>
</dbReference>
<dbReference type="Pfam" id="PF17921">
    <property type="entry name" value="Integrase_H2C2"/>
    <property type="match status" value="1"/>
</dbReference>
<evidence type="ECO:0000256" key="4">
    <source>
        <dbReference type="ARBA" id="ARBA00022759"/>
    </source>
</evidence>
<dbReference type="PROSITE" id="PS50878">
    <property type="entry name" value="RT_POL"/>
    <property type="match status" value="1"/>
</dbReference>
<evidence type="ECO:0000256" key="5">
    <source>
        <dbReference type="ARBA" id="ARBA00023268"/>
    </source>
</evidence>
<dbReference type="PANTHER" id="PTHR37984:SF5">
    <property type="entry name" value="PROTEIN NYNRIN-LIKE"/>
    <property type="match status" value="1"/>
</dbReference>
<dbReference type="EMBL" id="JAZGQO010000010">
    <property type="protein sequence ID" value="KAK6175915.1"/>
    <property type="molecule type" value="Genomic_DNA"/>
</dbReference>
<dbReference type="FunFam" id="1.10.340.70:FF:000001">
    <property type="entry name" value="Retrovirus-related Pol polyprotein from transposon gypsy-like Protein"/>
    <property type="match status" value="1"/>
</dbReference>
<comment type="caution">
    <text evidence="7">The sequence shown here is derived from an EMBL/GenBank/DDBJ whole genome shotgun (WGS) entry which is preliminary data.</text>
</comment>
<keyword evidence="4" id="KW-0255">Endonuclease</keyword>
<keyword evidence="1" id="KW-0808">Transferase</keyword>
<dbReference type="InterPro" id="IPR000477">
    <property type="entry name" value="RT_dom"/>
</dbReference>
<evidence type="ECO:0000313" key="7">
    <source>
        <dbReference type="EMBL" id="KAK6175915.1"/>
    </source>
</evidence>
<evidence type="ECO:0000259" key="6">
    <source>
        <dbReference type="PROSITE" id="PS50878"/>
    </source>
</evidence>
<feature type="domain" description="Reverse transcriptase" evidence="6">
    <location>
        <begin position="263"/>
        <end position="449"/>
    </location>
</feature>
<evidence type="ECO:0000256" key="2">
    <source>
        <dbReference type="ARBA" id="ARBA00022695"/>
    </source>
</evidence>
<name>A0AAN8JFD9_PATCE</name>
<dbReference type="PANTHER" id="PTHR37984">
    <property type="entry name" value="PROTEIN CBG26694"/>
    <property type="match status" value="1"/>
</dbReference>
<evidence type="ECO:0000256" key="3">
    <source>
        <dbReference type="ARBA" id="ARBA00022722"/>
    </source>
</evidence>
<protein>
    <recommendedName>
        <fullName evidence="6">Reverse transcriptase domain-containing protein</fullName>
    </recommendedName>
</protein>
<dbReference type="InterPro" id="IPR043128">
    <property type="entry name" value="Rev_trsase/Diguanyl_cyclase"/>
</dbReference>
<dbReference type="Gene3D" id="3.30.70.270">
    <property type="match status" value="2"/>
</dbReference>
<dbReference type="CDD" id="cd09274">
    <property type="entry name" value="RNase_HI_RT_Ty3"/>
    <property type="match status" value="1"/>
</dbReference>
<keyword evidence="8" id="KW-1185">Reference proteome</keyword>
<dbReference type="InterPro" id="IPR050951">
    <property type="entry name" value="Retrovirus_Pol_polyprotein"/>
</dbReference>
<dbReference type="InterPro" id="IPR021109">
    <property type="entry name" value="Peptidase_aspartic_dom_sf"/>
</dbReference>
<organism evidence="7 8">
    <name type="scientific">Patella caerulea</name>
    <name type="common">Rayed Mediterranean limpet</name>
    <dbReference type="NCBI Taxonomy" id="87958"/>
    <lineage>
        <taxon>Eukaryota</taxon>
        <taxon>Metazoa</taxon>
        <taxon>Spiralia</taxon>
        <taxon>Lophotrochozoa</taxon>
        <taxon>Mollusca</taxon>
        <taxon>Gastropoda</taxon>
        <taxon>Patellogastropoda</taxon>
        <taxon>Patelloidea</taxon>
        <taxon>Patellidae</taxon>
        <taxon>Patella</taxon>
    </lineage>
</organism>
<dbReference type="InterPro" id="IPR043502">
    <property type="entry name" value="DNA/RNA_pol_sf"/>
</dbReference>
<dbReference type="InterPro" id="IPR041588">
    <property type="entry name" value="Integrase_H2C2"/>
</dbReference>
<keyword evidence="3" id="KW-0540">Nuclease</keyword>
<evidence type="ECO:0000313" key="8">
    <source>
        <dbReference type="Proteomes" id="UP001347796"/>
    </source>
</evidence>
<keyword evidence="5" id="KW-0511">Multifunctional enzyme</keyword>
<dbReference type="InterPro" id="IPR041577">
    <property type="entry name" value="RT_RNaseH_2"/>
</dbReference>
<sequence>MLDKPLQFRMGNGSTLICVSSIKFPVVVQGFKLPVEACIVQNLVGIDIILGQETLVHLHGVLDFKSNTFRCKSRQIAFSSSHDVYIKPNHTRQVIVHGKAPRVVKNREILLKAESSLSDSCPSLMLVSLNRNSAVIPITNSRKKTLRIKASRPLSYLSLNHLFACESIDVVDKESSSDISTDINLLEKQVDLSKSILTPNQQSDFHRFLRQHREAFSLQGEIGHCKDLEIDIDVNDRAPFYIRPYRTTDNEKYIIDKELQKLVKLGILSEGHQPYTSPVLILPKKNTTEKRVVVDFRYLNSRIKRMNHPFPLLSETLRTIGHSGATVLSCLDLKSAFFALPLSQNARQYTGISSYHGGKHYFFKGLSQGLSISPAIFQSHIDKILSEIPESRKFCIAHHDDIILFSPNLEIHKTHLQLVLSCLIKHGLKISPHKCALFQHEVTYMGHILSTDKNGSLTIKPLSNRCQAIRNLPRPKSSKEVRRFIGAVNYISSFMPRLQLVLRPLHKISNKKAKFEWTAQHEDAFEEVKALLVKPPILHLPQSVGRLTLYSDTSRLATGSYLTQLVDNEEHILGHYSRRLPPACQRYSVTELELFGLLIIITNFQHLLKGVEFDAVVDHAAIVPLLQSKREPCTNRLQKLIVKLSAYAFKVKYQKGSEMVLADFLSRSPAQDSDLEIDAIVPTAFSFSEIAFSITQPKERPVTRNYAKQKNIHVPNIFPPRSTPPAPTVQVNASSLPCDIPTEERLVDNTYAEQSSEDLEIPIELCVPPKPVVQCCDDIVKSHFPKQRELNKLLKIIQRKIIRNYNLSLNTNQLRLSQETSPYFKPVYDYLSHGILPSDKKAAKSIKIKSEEYILCDSLLFRLIIHKDGENFTLQLAIPESMCDSLINLYHDSRLSNHQGIMRTYLTMRKCFYFPRMFETISTYIKTCSTCQQFKGKTDKLRIFHPRIPSEYHTFDR</sequence>
<dbReference type="Pfam" id="PF17919">
    <property type="entry name" value="RT_RNaseH_2"/>
    <property type="match status" value="1"/>
</dbReference>
<keyword evidence="2" id="KW-0548">Nucleotidyltransferase</keyword>
<dbReference type="CDD" id="cd01647">
    <property type="entry name" value="RT_LTR"/>
    <property type="match status" value="1"/>
</dbReference>
<dbReference type="FunFam" id="3.30.70.270:FF:000020">
    <property type="entry name" value="Transposon Tf2-6 polyprotein-like Protein"/>
    <property type="match status" value="1"/>
</dbReference>
<keyword evidence="4" id="KW-0378">Hydrolase</keyword>
<gene>
    <name evidence="7" type="ORF">SNE40_014290</name>
</gene>
<evidence type="ECO:0000256" key="1">
    <source>
        <dbReference type="ARBA" id="ARBA00022679"/>
    </source>
</evidence>
<dbReference type="AlphaFoldDB" id="A0AAN8JFD9"/>